<proteinExistence type="predicted"/>
<dbReference type="GO" id="GO:0000270">
    <property type="term" value="P:peptidoglycan metabolic process"/>
    <property type="evidence" value="ECO:0007669"/>
    <property type="project" value="TreeGrafter"/>
</dbReference>
<dbReference type="Gene3D" id="3.40.50.620">
    <property type="entry name" value="HUPs"/>
    <property type="match status" value="1"/>
</dbReference>
<comment type="caution">
    <text evidence="3">The sequence shown here is derived from an EMBL/GenBank/DDBJ whole genome shotgun (WGS) entry which is preliminary data.</text>
</comment>
<feature type="domain" description="DUF218" evidence="2">
    <location>
        <begin position="77"/>
        <end position="240"/>
    </location>
</feature>
<name>A0A512B9M0_9BACT</name>
<dbReference type="InterPro" id="IPR003848">
    <property type="entry name" value="DUF218"/>
</dbReference>
<dbReference type="GO" id="GO:0043164">
    <property type="term" value="P:Gram-negative-bacterium-type cell wall biogenesis"/>
    <property type="evidence" value="ECO:0007669"/>
    <property type="project" value="TreeGrafter"/>
</dbReference>
<dbReference type="EMBL" id="BJYT01000002">
    <property type="protein sequence ID" value="GEO08633.1"/>
    <property type="molecule type" value="Genomic_DNA"/>
</dbReference>
<dbReference type="Proteomes" id="UP000321513">
    <property type="component" value="Unassembled WGS sequence"/>
</dbReference>
<reference evidence="3 4" key="1">
    <citation type="submission" date="2019-07" db="EMBL/GenBank/DDBJ databases">
        <title>Whole genome shotgun sequence of Segetibacter aerophilus NBRC 106135.</title>
        <authorList>
            <person name="Hosoyama A."/>
            <person name="Uohara A."/>
            <person name="Ohji S."/>
            <person name="Ichikawa N."/>
        </authorList>
    </citation>
    <scope>NUCLEOTIDE SEQUENCE [LARGE SCALE GENOMIC DNA]</scope>
    <source>
        <strain evidence="3 4">NBRC 106135</strain>
    </source>
</reference>
<dbReference type="CDD" id="cd06259">
    <property type="entry name" value="YdcF-like"/>
    <property type="match status" value="1"/>
</dbReference>
<gene>
    <name evidence="3" type="ORF">SAE01_11290</name>
</gene>
<keyword evidence="1" id="KW-1133">Transmembrane helix</keyword>
<dbReference type="PANTHER" id="PTHR30336">
    <property type="entry name" value="INNER MEMBRANE PROTEIN, PROBABLE PERMEASE"/>
    <property type="match status" value="1"/>
</dbReference>
<dbReference type="InterPro" id="IPR051599">
    <property type="entry name" value="Cell_Envelope_Assoc"/>
</dbReference>
<feature type="transmembrane region" description="Helical" evidence="1">
    <location>
        <begin position="6"/>
        <end position="28"/>
    </location>
</feature>
<dbReference type="InterPro" id="IPR014729">
    <property type="entry name" value="Rossmann-like_a/b/a_fold"/>
</dbReference>
<dbReference type="RefSeq" id="WP_147202683.1">
    <property type="nucleotide sequence ID" value="NZ_BJYT01000002.1"/>
</dbReference>
<feature type="transmembrane region" description="Helical" evidence="1">
    <location>
        <begin position="40"/>
        <end position="62"/>
    </location>
</feature>
<evidence type="ECO:0000313" key="4">
    <source>
        <dbReference type="Proteomes" id="UP000321513"/>
    </source>
</evidence>
<dbReference type="Pfam" id="PF02698">
    <property type="entry name" value="DUF218"/>
    <property type="match status" value="1"/>
</dbReference>
<keyword evidence="1" id="KW-0472">Membrane</keyword>
<keyword evidence="4" id="KW-1185">Reference proteome</keyword>
<dbReference type="PANTHER" id="PTHR30336:SF4">
    <property type="entry name" value="ENVELOPE BIOGENESIS FACTOR ELYC"/>
    <property type="match status" value="1"/>
</dbReference>
<dbReference type="OrthoDB" id="9782395at2"/>
<keyword evidence="1" id="KW-0812">Transmembrane</keyword>
<evidence type="ECO:0000313" key="3">
    <source>
        <dbReference type="EMBL" id="GEO08633.1"/>
    </source>
</evidence>
<evidence type="ECO:0000259" key="2">
    <source>
        <dbReference type="Pfam" id="PF02698"/>
    </source>
</evidence>
<protein>
    <recommendedName>
        <fullName evidence="2">DUF218 domain-containing protein</fullName>
    </recommendedName>
</protein>
<dbReference type="AlphaFoldDB" id="A0A512B9M0"/>
<sequence length="250" mass="28515">MYNLISKLAYFLIAPQNWIIFFLIWIFLTKSKTIKKRLIVTVVLMILFFGNEYIYVTLVNAWQPKPVDLVNRAPYEAGIVLGGSSSFDKYGRGYFNMSSDRFIETCILYKTGKIKRIIVSGGSNGPNQPRDADFQYKKMIELGIPAGDILVENASKSTFENALFSKRIIDSLRLHPPFVLVTSAMHIPRAERVFRKAGLSVIPFPCNYYVFESKFDFADYFVPAVGTIFSWSTYLKEVVGLIGYRVFGKV</sequence>
<accession>A0A512B9M0</accession>
<evidence type="ECO:0000256" key="1">
    <source>
        <dbReference type="SAM" id="Phobius"/>
    </source>
</evidence>
<dbReference type="GO" id="GO:0005886">
    <property type="term" value="C:plasma membrane"/>
    <property type="evidence" value="ECO:0007669"/>
    <property type="project" value="TreeGrafter"/>
</dbReference>
<organism evidence="3 4">
    <name type="scientific">Segetibacter aerophilus</name>
    <dbReference type="NCBI Taxonomy" id="670293"/>
    <lineage>
        <taxon>Bacteria</taxon>
        <taxon>Pseudomonadati</taxon>
        <taxon>Bacteroidota</taxon>
        <taxon>Chitinophagia</taxon>
        <taxon>Chitinophagales</taxon>
        <taxon>Chitinophagaceae</taxon>
        <taxon>Segetibacter</taxon>
    </lineage>
</organism>